<gene>
    <name evidence="4" type="ORF">BN1079_02699</name>
</gene>
<dbReference type="GO" id="GO:0044780">
    <property type="term" value="P:bacterial-type flagellum assembly"/>
    <property type="evidence" value="ECO:0007669"/>
    <property type="project" value="InterPro"/>
</dbReference>
<dbReference type="InterPro" id="IPR007809">
    <property type="entry name" value="FlgN-like"/>
</dbReference>
<protein>
    <submittedName>
        <fullName evidence="4">FlgN family protein</fullName>
    </submittedName>
</protein>
<dbReference type="EMBL" id="CCSF01000001">
    <property type="protein sequence ID" value="CDZ95366.1"/>
    <property type="molecule type" value="Genomic_DNA"/>
</dbReference>
<dbReference type="InterPro" id="IPR036679">
    <property type="entry name" value="FlgN-like_sf"/>
</dbReference>
<evidence type="ECO:0000256" key="3">
    <source>
        <dbReference type="ARBA" id="ARBA00022795"/>
    </source>
</evidence>
<evidence type="ECO:0000256" key="2">
    <source>
        <dbReference type="ARBA" id="ARBA00007703"/>
    </source>
</evidence>
<dbReference type="SUPFAM" id="SSF140566">
    <property type="entry name" value="FlgN-like"/>
    <property type="match status" value="1"/>
</dbReference>
<comment type="similarity">
    <text evidence="2">Belongs to the FlgN family.</text>
</comment>
<keyword evidence="5" id="KW-1185">Reference proteome</keyword>
<comment type="function">
    <text evidence="1">Required for the efficient initiation of filament assembly.</text>
</comment>
<evidence type="ECO:0000313" key="4">
    <source>
        <dbReference type="EMBL" id="CDZ95366.1"/>
    </source>
</evidence>
<evidence type="ECO:0000256" key="1">
    <source>
        <dbReference type="ARBA" id="ARBA00002397"/>
    </source>
</evidence>
<dbReference type="HOGENOM" id="CLU_143532_0_0_6"/>
<dbReference type="AlphaFoldDB" id="A0A078LZW7"/>
<reference evidence="4 5" key="1">
    <citation type="submission" date="2014-07" db="EMBL/GenBank/DDBJ databases">
        <authorList>
            <person name="Urmite Genomes Urmite Genomes"/>
        </authorList>
    </citation>
    <scope>NUCLEOTIDE SEQUENCE [LARGE SCALE GENOMIC DNA]</scope>
    <source>
        <strain evidence="4 5">20_BN</strain>
    </source>
</reference>
<organism evidence="4 5">
    <name type="scientific">Pseudomonas saudiphocaensis</name>
    <dbReference type="NCBI Taxonomy" id="1499686"/>
    <lineage>
        <taxon>Bacteria</taxon>
        <taxon>Pseudomonadati</taxon>
        <taxon>Pseudomonadota</taxon>
        <taxon>Gammaproteobacteria</taxon>
        <taxon>Pseudomonadales</taxon>
        <taxon>Pseudomonadaceae</taxon>
        <taxon>Pseudomonas</taxon>
    </lineage>
</organism>
<dbReference type="eggNOG" id="ENOG50337DD">
    <property type="taxonomic scope" value="Bacteria"/>
</dbReference>
<proteinExistence type="inferred from homology"/>
<accession>A0A078LZW7</accession>
<dbReference type="STRING" id="1499686.BN1079_02699"/>
<name>A0A078LZW7_9PSED</name>
<dbReference type="Proteomes" id="UP000053902">
    <property type="component" value="Unassembled WGS sequence"/>
</dbReference>
<dbReference type="OrthoDB" id="5600584at2"/>
<evidence type="ECO:0000313" key="5">
    <source>
        <dbReference type="Proteomes" id="UP000053902"/>
    </source>
</evidence>
<sequence>MSQREKLLAVVDDDLQQDCSDYLSLRELMQEMYGHLLKHDVPEIDRTNVLIGSRIEALSARAARRSKVLAAFGQETTAAGMQRLLAGSSGERGESLRRHWQQVGELAAECQQLNERNGKLLAMHHEILQQLLAGSQDAQLYSPQAY</sequence>
<dbReference type="Gene3D" id="1.20.58.300">
    <property type="entry name" value="FlgN-like"/>
    <property type="match status" value="1"/>
</dbReference>
<keyword evidence="3" id="KW-1005">Bacterial flagellum biogenesis</keyword>
<dbReference type="Pfam" id="PF05130">
    <property type="entry name" value="FlgN"/>
    <property type="match status" value="1"/>
</dbReference>
<dbReference type="RefSeq" id="WP_037025101.1">
    <property type="nucleotide sequence ID" value="NZ_CCSF01000001.1"/>
</dbReference>